<proteinExistence type="predicted"/>
<dbReference type="SMART" id="SM00389">
    <property type="entry name" value="HOX"/>
    <property type="match status" value="1"/>
</dbReference>
<feature type="region of interest" description="Disordered" evidence="11">
    <location>
        <begin position="206"/>
        <end position="266"/>
    </location>
</feature>
<evidence type="ECO:0000256" key="11">
    <source>
        <dbReference type="SAM" id="MobiDB-lite"/>
    </source>
</evidence>
<dbReference type="GO" id="GO:0000981">
    <property type="term" value="F:DNA-binding transcription factor activity, RNA polymerase II-specific"/>
    <property type="evidence" value="ECO:0007669"/>
    <property type="project" value="InterPro"/>
</dbReference>
<feature type="compositionally biased region" description="Low complexity" evidence="11">
    <location>
        <begin position="248"/>
        <end position="260"/>
    </location>
</feature>
<dbReference type="Proteomes" id="UP000008820">
    <property type="component" value="Chromosome 1"/>
</dbReference>
<evidence type="ECO:0000256" key="7">
    <source>
        <dbReference type="ARBA" id="ARBA00023163"/>
    </source>
</evidence>
<evidence type="ECO:0000256" key="3">
    <source>
        <dbReference type="ARBA" id="ARBA00023015"/>
    </source>
</evidence>
<keyword evidence="6" id="KW-0010">Activator</keyword>
<dbReference type="InParanoid" id="A0A6I8U7M7"/>
<accession>A0A6I8U7M7</accession>
<evidence type="ECO:0000256" key="6">
    <source>
        <dbReference type="ARBA" id="ARBA00023159"/>
    </source>
</evidence>
<dbReference type="PROSITE" id="PS00027">
    <property type="entry name" value="HOMEOBOX_1"/>
    <property type="match status" value="1"/>
</dbReference>
<dbReference type="Gene3D" id="1.10.10.60">
    <property type="entry name" value="Homeodomain-like"/>
    <property type="match status" value="1"/>
</dbReference>
<evidence type="ECO:0000256" key="8">
    <source>
        <dbReference type="ARBA" id="ARBA00023242"/>
    </source>
</evidence>
<evidence type="ECO:0000313" key="13">
    <source>
        <dbReference type="Proteomes" id="UP000008820"/>
    </source>
</evidence>
<comment type="subcellular location">
    <subcellularLocation>
        <location evidence="1 9 10">Nucleus</location>
    </subcellularLocation>
</comment>
<dbReference type="Pfam" id="PF00046">
    <property type="entry name" value="Homeodomain"/>
    <property type="match status" value="1"/>
</dbReference>
<reference evidence="12 13" key="1">
    <citation type="submission" date="2017-06" db="EMBL/GenBank/DDBJ databases">
        <title>Aedes aegypti genome working group (AGWG) sequencing and assembly.</title>
        <authorList>
            <consortium name="Aedes aegypti Genome Working Group (AGWG)"/>
            <person name="Matthews B.J."/>
        </authorList>
    </citation>
    <scope>NUCLEOTIDE SEQUENCE [LARGE SCALE GENOMIC DNA]</scope>
    <source>
        <strain evidence="12 13">LVP_AGWG</strain>
    </source>
</reference>
<evidence type="ECO:0000256" key="1">
    <source>
        <dbReference type="ARBA" id="ARBA00004123"/>
    </source>
</evidence>
<keyword evidence="8 9" id="KW-0539">Nucleus</keyword>
<dbReference type="PANTHER" id="PTHR24328:SF7">
    <property type="entry name" value="BUTTONLESS"/>
    <property type="match status" value="1"/>
</dbReference>
<dbReference type="OrthoDB" id="6159439at2759"/>
<feature type="compositionally biased region" description="Polar residues" evidence="11">
    <location>
        <begin position="214"/>
        <end position="225"/>
    </location>
</feature>
<feature type="compositionally biased region" description="Basic and acidic residues" evidence="11">
    <location>
        <begin position="229"/>
        <end position="242"/>
    </location>
</feature>
<evidence type="ECO:0000256" key="4">
    <source>
        <dbReference type="ARBA" id="ARBA00023125"/>
    </source>
</evidence>
<dbReference type="PROSITE" id="PS50071">
    <property type="entry name" value="HOMEOBOX_2"/>
    <property type="match status" value="1"/>
</dbReference>
<evidence type="ECO:0000256" key="10">
    <source>
        <dbReference type="RuleBase" id="RU000682"/>
    </source>
</evidence>
<organism evidence="12 13">
    <name type="scientific">Aedes aegypti</name>
    <name type="common">Yellowfever mosquito</name>
    <name type="synonym">Culex aegypti</name>
    <dbReference type="NCBI Taxonomy" id="7159"/>
    <lineage>
        <taxon>Eukaryota</taxon>
        <taxon>Metazoa</taxon>
        <taxon>Ecdysozoa</taxon>
        <taxon>Arthropoda</taxon>
        <taxon>Hexapoda</taxon>
        <taxon>Insecta</taxon>
        <taxon>Pterygota</taxon>
        <taxon>Neoptera</taxon>
        <taxon>Endopterygota</taxon>
        <taxon>Diptera</taxon>
        <taxon>Nematocera</taxon>
        <taxon>Culicoidea</taxon>
        <taxon>Culicidae</taxon>
        <taxon>Culicinae</taxon>
        <taxon>Aedini</taxon>
        <taxon>Aedes</taxon>
        <taxon>Stegomyia</taxon>
    </lineage>
</organism>
<dbReference type="InterPro" id="IPR017970">
    <property type="entry name" value="Homeobox_CS"/>
</dbReference>
<keyword evidence="3" id="KW-0805">Transcription regulation</keyword>
<dbReference type="AlphaFoldDB" id="A0A6I8U7M7"/>
<feature type="DNA-binding region" description="Homeobox" evidence="9">
    <location>
        <begin position="261"/>
        <end position="320"/>
    </location>
</feature>
<dbReference type="SUPFAM" id="SSF46689">
    <property type="entry name" value="Homeodomain-like"/>
    <property type="match status" value="1"/>
</dbReference>
<protein>
    <submittedName>
        <fullName evidence="12">Uncharacterized protein</fullName>
    </submittedName>
</protein>
<keyword evidence="2" id="KW-0217">Developmental protein</keyword>
<gene>
    <name evidence="12" type="primary">110674708</name>
</gene>
<dbReference type="CDD" id="cd00086">
    <property type="entry name" value="homeodomain"/>
    <property type="match status" value="1"/>
</dbReference>
<dbReference type="PRINTS" id="PR00024">
    <property type="entry name" value="HOMEOBOX"/>
</dbReference>
<keyword evidence="5 9" id="KW-0371">Homeobox</keyword>
<dbReference type="PANTHER" id="PTHR24328">
    <property type="entry name" value="HOMEOBOX PROTEIN MOX"/>
    <property type="match status" value="1"/>
</dbReference>
<evidence type="ECO:0000256" key="2">
    <source>
        <dbReference type="ARBA" id="ARBA00022473"/>
    </source>
</evidence>
<dbReference type="InterPro" id="IPR042634">
    <property type="entry name" value="MOX-1/MOX-2"/>
</dbReference>
<dbReference type="GO" id="GO:0045944">
    <property type="term" value="P:positive regulation of transcription by RNA polymerase II"/>
    <property type="evidence" value="ECO:0007669"/>
    <property type="project" value="InterPro"/>
</dbReference>
<reference evidence="12" key="2">
    <citation type="submission" date="2020-05" db="UniProtKB">
        <authorList>
            <consortium name="EnsemblMetazoa"/>
        </authorList>
    </citation>
    <scope>IDENTIFICATION</scope>
    <source>
        <strain evidence="12">LVP_AGWG</strain>
    </source>
</reference>
<keyword evidence="4 9" id="KW-0238">DNA-binding</keyword>
<dbReference type="EnsemblMetazoa" id="AAEL027035-RA">
    <property type="protein sequence ID" value="AAEL027035-PA"/>
    <property type="gene ID" value="AAEL027035"/>
</dbReference>
<evidence type="ECO:0000256" key="5">
    <source>
        <dbReference type="ARBA" id="ARBA00023155"/>
    </source>
</evidence>
<dbReference type="GO" id="GO:0005634">
    <property type="term" value="C:nucleus"/>
    <property type="evidence" value="ECO:0007669"/>
    <property type="project" value="UniProtKB-SubCell"/>
</dbReference>
<name>A0A6I8U7M7_AEDAE</name>
<evidence type="ECO:0000313" key="12">
    <source>
        <dbReference type="EnsemblMetazoa" id="AAEL027035-PA"/>
    </source>
</evidence>
<keyword evidence="13" id="KW-1185">Reference proteome</keyword>
<dbReference type="GO" id="GO:0000978">
    <property type="term" value="F:RNA polymerase II cis-regulatory region sequence-specific DNA binding"/>
    <property type="evidence" value="ECO:0007669"/>
    <property type="project" value="TreeGrafter"/>
</dbReference>
<keyword evidence="7" id="KW-0804">Transcription</keyword>
<sequence length="334" mass="37053">MFTPFCKLETRDHYVPATTPEYQTVGVPLEGSQTDGPYYDTCAISSNFERVGSLYNNAYCSKSAPYCSGDLCPSQWIKSVVPQHSSGYSESQHFIGPLEDQRFSAAPIASQYSYESSCVQQGAGGVTDLCHYYVANGYQESCGNNNCSLDGYNGMVINDSNDVAHTHSEIYANRITDSVSRCSDEPEVADNSGFLLDSGSSVEQFSVESESDGIRSTSVGDSNPLNPLDHPHDSPVHKDTSTTKRSQNKTATATRNANASNRKERTAFTKSQVKALEAEFVHSNYLTRLRRYEIAVALHLSERQVKVWFQNRRMKWKRIKTGASVTCKENNSFK</sequence>
<dbReference type="InterPro" id="IPR001356">
    <property type="entry name" value="HD"/>
</dbReference>
<evidence type="ECO:0000256" key="9">
    <source>
        <dbReference type="PROSITE-ProRule" id="PRU00108"/>
    </source>
</evidence>
<dbReference type="InterPro" id="IPR009057">
    <property type="entry name" value="Homeodomain-like_sf"/>
</dbReference>
<dbReference type="InterPro" id="IPR020479">
    <property type="entry name" value="HD_metazoa"/>
</dbReference>